<dbReference type="EMBL" id="CALNXI010001277">
    <property type="protein sequence ID" value="CAH3162967.1"/>
    <property type="molecule type" value="Genomic_DNA"/>
</dbReference>
<feature type="region of interest" description="Disordered" evidence="1">
    <location>
        <begin position="80"/>
        <end position="118"/>
    </location>
</feature>
<accession>A0ABN8QEP4</accession>
<keyword evidence="3" id="KW-1185">Reference proteome</keyword>
<dbReference type="Proteomes" id="UP001159427">
    <property type="component" value="Unassembled WGS sequence"/>
</dbReference>
<sequence length="218" mass="25413">MRNQLDKHLLPTIDMRKAIERNAKHEGDLSLALKKIDIEKRLALGQLSRKQEAVKIQMFRKRETLSKQFKVQLFEQGSLEPISRPRPNAGLQKSPVRRSRSYEGTSHSSKPHPLELRKRLSLPSSAFCSSTSDDYVKPEKEANVQRMEHIPADRENDHNSEMSSDKFCKKSEISIRRHSCAHPQENSDSRLLQRRRETMHNLMMQHSIENEIQTLIRL</sequence>
<name>A0ABN8QEP4_9CNID</name>
<organism evidence="2 3">
    <name type="scientific">Porites evermanni</name>
    <dbReference type="NCBI Taxonomy" id="104178"/>
    <lineage>
        <taxon>Eukaryota</taxon>
        <taxon>Metazoa</taxon>
        <taxon>Cnidaria</taxon>
        <taxon>Anthozoa</taxon>
        <taxon>Hexacorallia</taxon>
        <taxon>Scleractinia</taxon>
        <taxon>Fungiina</taxon>
        <taxon>Poritidae</taxon>
        <taxon>Porites</taxon>
    </lineage>
</organism>
<comment type="caution">
    <text evidence="2">The sequence shown here is derived from an EMBL/GenBank/DDBJ whole genome shotgun (WGS) entry which is preliminary data.</text>
</comment>
<evidence type="ECO:0000313" key="3">
    <source>
        <dbReference type="Proteomes" id="UP001159427"/>
    </source>
</evidence>
<protein>
    <submittedName>
        <fullName evidence="2">Uncharacterized protein</fullName>
    </submittedName>
</protein>
<gene>
    <name evidence="2" type="ORF">PEVE_00004454</name>
</gene>
<evidence type="ECO:0000256" key="1">
    <source>
        <dbReference type="SAM" id="MobiDB-lite"/>
    </source>
</evidence>
<reference evidence="2 3" key="1">
    <citation type="submission" date="2022-05" db="EMBL/GenBank/DDBJ databases">
        <authorList>
            <consortium name="Genoscope - CEA"/>
            <person name="William W."/>
        </authorList>
    </citation>
    <scope>NUCLEOTIDE SEQUENCE [LARGE SCALE GENOMIC DNA]</scope>
</reference>
<evidence type="ECO:0000313" key="2">
    <source>
        <dbReference type="EMBL" id="CAH3162967.1"/>
    </source>
</evidence>
<proteinExistence type="predicted"/>